<comment type="caution">
    <text evidence="2">The sequence shown here is derived from an EMBL/GenBank/DDBJ whole genome shotgun (WGS) entry which is preliminary data.</text>
</comment>
<protein>
    <submittedName>
        <fullName evidence="2">Uncharacterized protein</fullName>
    </submittedName>
</protein>
<feature type="compositionally biased region" description="Basic residues" evidence="1">
    <location>
        <begin position="739"/>
        <end position="754"/>
    </location>
</feature>
<proteinExistence type="predicted"/>
<evidence type="ECO:0000313" key="2">
    <source>
        <dbReference type="EMBL" id="TWB04050.1"/>
    </source>
</evidence>
<evidence type="ECO:0000313" key="3">
    <source>
        <dbReference type="Proteomes" id="UP000319949"/>
    </source>
</evidence>
<keyword evidence="3" id="KW-1185">Reference proteome</keyword>
<dbReference type="STRING" id="1803665.GCA_001641335_02004"/>
<gene>
    <name evidence="2" type="ORF">FBZ96_102524</name>
</gene>
<dbReference type="OrthoDB" id="827535at2"/>
<organism evidence="2 3">
    <name type="scientific">Bradyrhizobium stylosanthis</name>
    <dbReference type="NCBI Taxonomy" id="1803665"/>
    <lineage>
        <taxon>Bacteria</taxon>
        <taxon>Pseudomonadati</taxon>
        <taxon>Pseudomonadota</taxon>
        <taxon>Alphaproteobacteria</taxon>
        <taxon>Hyphomicrobiales</taxon>
        <taxon>Nitrobacteraceae</taxon>
        <taxon>Bradyrhizobium</taxon>
    </lineage>
</organism>
<name>A0A560E448_9BRAD</name>
<reference evidence="2 3" key="1">
    <citation type="submission" date="2019-06" db="EMBL/GenBank/DDBJ databases">
        <title>Genomic Encyclopedia of Type Strains, Phase IV (KMG-V): Genome sequencing to study the core and pangenomes of soil and plant-associated prokaryotes.</title>
        <authorList>
            <person name="Whitman W."/>
        </authorList>
    </citation>
    <scope>NUCLEOTIDE SEQUENCE [LARGE SCALE GENOMIC DNA]</scope>
    <source>
        <strain evidence="2 3">BR 510</strain>
    </source>
</reference>
<evidence type="ECO:0000256" key="1">
    <source>
        <dbReference type="SAM" id="MobiDB-lite"/>
    </source>
</evidence>
<accession>A0A560E448</accession>
<dbReference type="Proteomes" id="UP000319949">
    <property type="component" value="Unassembled WGS sequence"/>
</dbReference>
<dbReference type="AlphaFoldDB" id="A0A560E448"/>
<sequence length="754" mass="80770">MCNCSEHGSSGSLAKMTDASVEPAMKPLVPLSRQISFGEEEPGDQPAATDLQPIPPFRLCKLDFREGCYQINFRPTASLVTFEGTLRVDRSAPDGGADHLIVSGDLYSTRLVIDPLPHPLPPVGGTDEEDDAAADPGLTSLAASLSAVDEPVIPHPILRPRIPIFPRSRYHSYLRVTSVSAPIAVPFPKKCELTIVAEQFNYTQPPAGQFKGSFPATPSRTVTMKLSKVPAPFPFSLTGGPFYQGRLFEGGVDKGSITLAWVSKFFRRCTLEIDTLVGAVRPAPVPDGAGGTEFFDTVFAKTGWQLSVVQDQLNVPVPAGVVPTNCWSSADLHALMTTVRNPATNLDTEWRVHMIVVPAKLGCSRGIMYDQIGVPREGCASFSDDGYPVSDSSNFGLAANKKQRDVPRAFLRSATHELTHTLNQIHQEQETAADNSIMTTTPSVADVLGGPATGQPGVFPDQIKLAHNTNVRHHLNHMPDPVIRPGGWPFASWFPTGAPQAADRHDFEPSELSLTVTATTDRVALGQPLDLTWTMTNTSGVSLRAPNDVSVEALFASITVTDGEGRERPVRPFVILCEHAKVAELEPGQSVTASAKVFWSTAGFAFEKPGRYRVDVAVSWSAQGVMVGVQSGLDVFVDYPTSSTDNHSANLVLHPEVGKWVALGGDAYHLGEACRRLQALSQTETATRAAPGDGPAAPRAIDGFADLLPDRAKLARLRPELTAGTGRAAGAPSRAAAPGRKRATKAKKRTGRKG</sequence>
<feature type="region of interest" description="Disordered" evidence="1">
    <location>
        <begin position="718"/>
        <end position="754"/>
    </location>
</feature>
<dbReference type="EMBL" id="VITK01000002">
    <property type="protein sequence ID" value="TWB04050.1"/>
    <property type="molecule type" value="Genomic_DNA"/>
</dbReference>
<feature type="compositionally biased region" description="Low complexity" evidence="1">
    <location>
        <begin position="722"/>
        <end position="738"/>
    </location>
</feature>